<keyword evidence="1" id="KW-0560">Oxidoreductase</keyword>
<accession>A0ACD5DE33</accession>
<proteinExistence type="predicted"/>
<name>A0ACD5DE33_9LACO</name>
<sequence>MNDANTKLYGLLAHPAHHSMSPLIHNTAFAQLKINATYLAFDVDQPKVQPILESMKLMEIGGVNLSMPFKGTVVPYLDSLSESAKKLEAVNTIVNDDGRLRGYNTDGQGFLGALTNQGISMTDKQVIVLGAGGAARAIILASVKSGAREVIVIKRDNATFQATKHELESWSKRVKVISFAEHDVLINLMQTADILVNGTNVGMAGNDELPLQKSELAELHSGQVVFDAIYFPLTTPLLRIAKQQGCVAMNGTGMLVFQAAAAFKLWTGTDMPVDVVMKAVNDEILRRSK</sequence>
<reference evidence="1" key="1">
    <citation type="submission" date="2024-08" db="EMBL/GenBank/DDBJ databases">
        <title>Lentilactobacillus sp. nov., isolated from tree bark.</title>
        <authorList>
            <person name="Phuengjayaem S."/>
            <person name="Tanasupawat S."/>
        </authorList>
    </citation>
    <scope>NUCLEOTIDE SEQUENCE</scope>
    <source>
        <strain evidence="1">SPB1-3</strain>
    </source>
</reference>
<evidence type="ECO:0000313" key="2">
    <source>
        <dbReference type="Proteomes" id="UP001149860"/>
    </source>
</evidence>
<evidence type="ECO:0000313" key="1">
    <source>
        <dbReference type="EMBL" id="XFD39403.1"/>
    </source>
</evidence>
<organism evidence="1 2">
    <name type="scientific">Lentilactobacillus terminaliae</name>
    <dbReference type="NCBI Taxonomy" id="3003483"/>
    <lineage>
        <taxon>Bacteria</taxon>
        <taxon>Bacillati</taxon>
        <taxon>Bacillota</taxon>
        <taxon>Bacilli</taxon>
        <taxon>Lactobacillales</taxon>
        <taxon>Lactobacillaceae</taxon>
        <taxon>Lentilactobacillus</taxon>
    </lineage>
</organism>
<dbReference type="EC" id="1.1.1.25" evidence="1"/>
<dbReference type="Proteomes" id="UP001149860">
    <property type="component" value="Chromosome"/>
</dbReference>
<dbReference type="EMBL" id="CP168151">
    <property type="protein sequence ID" value="XFD39403.1"/>
    <property type="molecule type" value="Genomic_DNA"/>
</dbReference>
<gene>
    <name evidence="1" type="ORF">O0236_008365</name>
</gene>
<protein>
    <submittedName>
        <fullName evidence="1">Shikimate dehydrogenase</fullName>
        <ecNumber evidence="1">1.1.1.25</ecNumber>
    </submittedName>
</protein>
<keyword evidence="2" id="KW-1185">Reference proteome</keyword>